<feature type="domain" description="Activator of Hsp90 ATPase homologue 1/2-like C-terminal" evidence="2">
    <location>
        <begin position="12"/>
        <end position="152"/>
    </location>
</feature>
<evidence type="ECO:0000259" key="2">
    <source>
        <dbReference type="Pfam" id="PF08327"/>
    </source>
</evidence>
<keyword evidence="4" id="KW-1185">Reference proteome</keyword>
<dbReference type="EMBL" id="JASCIQ010000021">
    <property type="protein sequence ID" value="MDI3406151.1"/>
    <property type="molecule type" value="Genomic_DNA"/>
</dbReference>
<comment type="caution">
    <text evidence="3">The sequence shown here is derived from an EMBL/GenBank/DDBJ whole genome shotgun (WGS) entry which is preliminary data.</text>
</comment>
<comment type="similarity">
    <text evidence="1">Belongs to the AHA1 family.</text>
</comment>
<organism evidence="3 4">
    <name type="scientific">Streptomyces cavernicola</name>
    <dbReference type="NCBI Taxonomy" id="3043613"/>
    <lineage>
        <taxon>Bacteria</taxon>
        <taxon>Bacillati</taxon>
        <taxon>Actinomycetota</taxon>
        <taxon>Actinomycetes</taxon>
        <taxon>Kitasatosporales</taxon>
        <taxon>Streptomycetaceae</taxon>
        <taxon>Streptomyces</taxon>
    </lineage>
</organism>
<dbReference type="CDD" id="cd08895">
    <property type="entry name" value="SRPBCC_CalC_Aha1-like_2"/>
    <property type="match status" value="1"/>
</dbReference>
<dbReference type="RefSeq" id="WP_282544085.1">
    <property type="nucleotide sequence ID" value="NZ_JASCIQ010000021.1"/>
</dbReference>
<accession>A0ABT6SFU2</accession>
<reference evidence="3 4" key="1">
    <citation type="submission" date="2023-05" db="EMBL/GenBank/DDBJ databases">
        <title>Draft genome sequence of Streptomyces sp. B-S-A6 isolated from a cave soil in Thailand.</title>
        <authorList>
            <person name="Chamroensaksri N."/>
            <person name="Muangham S."/>
        </authorList>
    </citation>
    <scope>NUCLEOTIDE SEQUENCE [LARGE SCALE GENOMIC DNA]</scope>
    <source>
        <strain evidence="3 4">B-S-A6</strain>
    </source>
</reference>
<dbReference type="Pfam" id="PF08327">
    <property type="entry name" value="AHSA1"/>
    <property type="match status" value="1"/>
</dbReference>
<dbReference type="Proteomes" id="UP001223978">
    <property type="component" value="Unassembled WGS sequence"/>
</dbReference>
<sequence>MTRTDRVSRWIDASRAAVYGALVDRGSLEAWLPPEGMRGRIERWDPRPGGGFRLVLDYLDARGGPGKTSAGTDVVDVAFAELTPPRLVVQRVVFEAEDPAYAGTMTMTWECAERAGGTEVTVTASDVPPGIDRADHEAGIASSLAHLAAYVEGRGQGASPLGP</sequence>
<evidence type="ECO:0000256" key="1">
    <source>
        <dbReference type="ARBA" id="ARBA00006817"/>
    </source>
</evidence>
<evidence type="ECO:0000313" key="3">
    <source>
        <dbReference type="EMBL" id="MDI3406151.1"/>
    </source>
</evidence>
<dbReference type="InterPro" id="IPR013538">
    <property type="entry name" value="ASHA1/2-like_C"/>
</dbReference>
<dbReference type="InterPro" id="IPR023393">
    <property type="entry name" value="START-like_dom_sf"/>
</dbReference>
<proteinExistence type="inferred from homology"/>
<evidence type="ECO:0000313" key="4">
    <source>
        <dbReference type="Proteomes" id="UP001223978"/>
    </source>
</evidence>
<name>A0ABT6SFU2_9ACTN</name>
<gene>
    <name evidence="3" type="ORF">QIS96_20325</name>
</gene>
<protein>
    <submittedName>
        <fullName evidence="3">SRPBCC family protein</fullName>
    </submittedName>
</protein>
<dbReference type="SUPFAM" id="SSF55961">
    <property type="entry name" value="Bet v1-like"/>
    <property type="match status" value="1"/>
</dbReference>
<dbReference type="Gene3D" id="3.30.530.20">
    <property type="match status" value="1"/>
</dbReference>